<evidence type="ECO:0000313" key="3">
    <source>
        <dbReference type="EMBL" id="ERF73933.1"/>
    </source>
</evidence>
<protein>
    <recommendedName>
        <fullName evidence="2">Protein kinase domain-containing protein</fullName>
    </recommendedName>
</protein>
<feature type="domain" description="Protein kinase" evidence="2">
    <location>
        <begin position="104"/>
        <end position="420"/>
    </location>
</feature>
<feature type="region of interest" description="Disordered" evidence="1">
    <location>
        <begin position="390"/>
        <end position="420"/>
    </location>
</feature>
<gene>
    <name evidence="3" type="ORF">EPUS_05356</name>
</gene>
<dbReference type="eggNOG" id="ENOG502SNEG">
    <property type="taxonomic scope" value="Eukaryota"/>
</dbReference>
<dbReference type="Proteomes" id="UP000019373">
    <property type="component" value="Unassembled WGS sequence"/>
</dbReference>
<accession>U1GNQ4</accession>
<feature type="region of interest" description="Disordered" evidence="1">
    <location>
        <begin position="333"/>
        <end position="367"/>
    </location>
</feature>
<evidence type="ECO:0000259" key="2">
    <source>
        <dbReference type="PROSITE" id="PS50011"/>
    </source>
</evidence>
<dbReference type="RefSeq" id="XP_007800403.1">
    <property type="nucleotide sequence ID" value="XM_007802212.1"/>
</dbReference>
<dbReference type="Pfam" id="PF07714">
    <property type="entry name" value="PK_Tyr_Ser-Thr"/>
    <property type="match status" value="1"/>
</dbReference>
<dbReference type="AlphaFoldDB" id="U1GNQ4"/>
<dbReference type="InterPro" id="IPR000719">
    <property type="entry name" value="Prot_kinase_dom"/>
</dbReference>
<dbReference type="InterPro" id="IPR011009">
    <property type="entry name" value="Kinase-like_dom_sf"/>
</dbReference>
<evidence type="ECO:0000313" key="4">
    <source>
        <dbReference type="Proteomes" id="UP000019373"/>
    </source>
</evidence>
<dbReference type="Gene3D" id="1.10.510.10">
    <property type="entry name" value="Transferase(Phosphotransferase) domain 1"/>
    <property type="match status" value="1"/>
</dbReference>
<name>U1GNQ4_ENDPU</name>
<feature type="compositionally biased region" description="Basic and acidic residues" evidence="1">
    <location>
        <begin position="398"/>
        <end position="408"/>
    </location>
</feature>
<reference evidence="4" key="1">
    <citation type="journal article" date="2014" name="BMC Genomics">
        <title>Genome characteristics reveal the impact of lichenization on lichen-forming fungus Endocarpon pusillum Hedwig (Verrucariales, Ascomycota).</title>
        <authorList>
            <person name="Wang Y.-Y."/>
            <person name="Liu B."/>
            <person name="Zhang X.-Y."/>
            <person name="Zhou Q.-M."/>
            <person name="Zhang T."/>
            <person name="Li H."/>
            <person name="Yu Y.-F."/>
            <person name="Zhang X.-L."/>
            <person name="Hao X.-Y."/>
            <person name="Wang M."/>
            <person name="Wang L."/>
            <person name="Wei J.-C."/>
        </authorList>
    </citation>
    <scope>NUCLEOTIDE SEQUENCE [LARGE SCALE GENOMIC DNA]</scope>
    <source>
        <strain evidence="4">Z07020 / HMAS-L-300199</strain>
    </source>
</reference>
<dbReference type="GO" id="GO:0004672">
    <property type="term" value="F:protein kinase activity"/>
    <property type="evidence" value="ECO:0007669"/>
    <property type="project" value="InterPro"/>
</dbReference>
<feature type="compositionally biased region" description="Basic and acidic residues" evidence="1">
    <location>
        <begin position="355"/>
        <end position="367"/>
    </location>
</feature>
<organism evidence="3 4">
    <name type="scientific">Endocarpon pusillum (strain Z07020 / HMAS-L-300199)</name>
    <name type="common">Lichen-forming fungus</name>
    <dbReference type="NCBI Taxonomy" id="1263415"/>
    <lineage>
        <taxon>Eukaryota</taxon>
        <taxon>Fungi</taxon>
        <taxon>Dikarya</taxon>
        <taxon>Ascomycota</taxon>
        <taxon>Pezizomycotina</taxon>
        <taxon>Eurotiomycetes</taxon>
        <taxon>Chaetothyriomycetidae</taxon>
        <taxon>Verrucariales</taxon>
        <taxon>Verrucariaceae</taxon>
        <taxon>Endocarpon</taxon>
    </lineage>
</organism>
<evidence type="ECO:0000256" key="1">
    <source>
        <dbReference type="SAM" id="MobiDB-lite"/>
    </source>
</evidence>
<sequence length="420" mass="48253">MLTPKNRIFAEGQFVLPDYEATNDIIDLDTRRWYKVSGPPALEDQDLARDAALKILDLLDPAVVTFVVSENGKLIATGLDPRDDPTPAIIYPRCPVELSPNDTLTRTQLVEVDRLGREVDLVSYESGENMVLGVFKYAIRPSNVQRVWKELHILKALAAHPSVIPVDRIILDEVESRVVGFTTRFEPGGNLDVNKTIPFRFRWLEQLTSFVDYLNLRCGIMHADLQARNLLVNAAGDLKVFDFNISSKINPVDLDYVAFKKGSMHDVHGVIFTLYELLTFDEQYRDFLTRHEDVSLVESLAHWPIKRPIEPGTDVAACRRFLERWVEDRRTKRTIQNHSDATEPLDWPPLPIPEPEDRGPFQDQDSRWWQKPSYQTRYSALREGKYVVPWERPPQSDVDARRAERHQEVVAGSARSELKE</sequence>
<dbReference type="GeneID" id="19240309"/>
<dbReference type="GO" id="GO:0005524">
    <property type="term" value="F:ATP binding"/>
    <property type="evidence" value="ECO:0007669"/>
    <property type="project" value="InterPro"/>
</dbReference>
<dbReference type="EMBL" id="KE720913">
    <property type="protein sequence ID" value="ERF73933.1"/>
    <property type="molecule type" value="Genomic_DNA"/>
</dbReference>
<proteinExistence type="predicted"/>
<dbReference type="HOGENOM" id="CLU_037663_0_0_1"/>
<dbReference type="SUPFAM" id="SSF56112">
    <property type="entry name" value="Protein kinase-like (PK-like)"/>
    <property type="match status" value="1"/>
</dbReference>
<keyword evidence="4" id="KW-1185">Reference proteome</keyword>
<dbReference type="PROSITE" id="PS50011">
    <property type="entry name" value="PROTEIN_KINASE_DOM"/>
    <property type="match status" value="1"/>
</dbReference>
<dbReference type="OMA" id="QMAWDEL"/>
<dbReference type="InterPro" id="IPR001245">
    <property type="entry name" value="Ser-Thr/Tyr_kinase_cat_dom"/>
</dbReference>
<dbReference type="OrthoDB" id="4062651at2759"/>